<protein>
    <submittedName>
        <fullName evidence="1">Uncharacterized protein</fullName>
    </submittedName>
</protein>
<evidence type="ECO:0000313" key="2">
    <source>
        <dbReference type="Proteomes" id="UP001204953"/>
    </source>
</evidence>
<dbReference type="AlphaFoldDB" id="A0AAE3KL19"/>
<sequence length="53" mass="6246">MVGEVPEKPDKLEKPGFFGKPSFFWVLDRDENGYSSSVRSRFQLKLREIEIQK</sequence>
<proteinExistence type="predicted"/>
<evidence type="ECO:0000313" key="1">
    <source>
        <dbReference type="EMBL" id="MCP2727186.1"/>
    </source>
</evidence>
<accession>A0AAE3KL19</accession>
<dbReference type="EMBL" id="JAMZMM010000008">
    <property type="protein sequence ID" value="MCP2727186.1"/>
    <property type="molecule type" value="Genomic_DNA"/>
</dbReference>
<keyword evidence="2" id="KW-1185">Reference proteome</keyword>
<dbReference type="Proteomes" id="UP001204953">
    <property type="component" value="Unassembled WGS sequence"/>
</dbReference>
<name>A0AAE3KL19_9CYAN</name>
<reference evidence="1" key="1">
    <citation type="submission" date="2022-06" db="EMBL/GenBank/DDBJ databases">
        <title>New cyanobacteria of genus Symplocastrum in benthos of Lake Baikal.</title>
        <authorList>
            <person name="Sorokovikova E."/>
            <person name="Tikhonova I."/>
            <person name="Krasnopeev A."/>
            <person name="Evseev P."/>
            <person name="Gladkikh A."/>
            <person name="Belykh O."/>
        </authorList>
    </citation>
    <scope>NUCLEOTIDE SEQUENCE</scope>
    <source>
        <strain evidence="1">BBK-W-15</strain>
    </source>
</reference>
<organism evidence="1 2">
    <name type="scientific">Limnofasciculus baicalensis BBK-W-15</name>
    <dbReference type="NCBI Taxonomy" id="2699891"/>
    <lineage>
        <taxon>Bacteria</taxon>
        <taxon>Bacillati</taxon>
        <taxon>Cyanobacteriota</taxon>
        <taxon>Cyanophyceae</taxon>
        <taxon>Coleofasciculales</taxon>
        <taxon>Coleofasciculaceae</taxon>
        <taxon>Limnofasciculus</taxon>
        <taxon>Limnofasciculus baicalensis</taxon>
    </lineage>
</organism>
<gene>
    <name evidence="1" type="ORF">NJ959_01695</name>
</gene>
<comment type="caution">
    <text evidence="1">The sequence shown here is derived from an EMBL/GenBank/DDBJ whole genome shotgun (WGS) entry which is preliminary data.</text>
</comment>